<evidence type="ECO:0000313" key="2">
    <source>
        <dbReference type="Proteomes" id="UP000016932"/>
    </source>
</evidence>
<dbReference type="EMBL" id="KB446555">
    <property type="protein sequence ID" value="EME88800.1"/>
    <property type="molecule type" value="Genomic_DNA"/>
</dbReference>
<gene>
    <name evidence="1" type="ORF">MYCFIDRAFT_170376</name>
</gene>
<proteinExistence type="predicted"/>
<keyword evidence="2" id="KW-1185">Reference proteome</keyword>
<dbReference type="VEuPathDB" id="FungiDB:MYCFIDRAFT_170376"/>
<protein>
    <submittedName>
        <fullName evidence="1">Uncharacterized protein</fullName>
    </submittedName>
</protein>
<accession>N1Q7S5</accession>
<evidence type="ECO:0000313" key="1">
    <source>
        <dbReference type="EMBL" id="EME88800.1"/>
    </source>
</evidence>
<dbReference type="Proteomes" id="UP000016932">
    <property type="component" value="Unassembled WGS sequence"/>
</dbReference>
<dbReference type="AlphaFoldDB" id="N1Q7S5"/>
<dbReference type="GeneID" id="19332486"/>
<name>N1Q7S5_PSEFD</name>
<organism evidence="1 2">
    <name type="scientific">Pseudocercospora fijiensis (strain CIRAD86)</name>
    <name type="common">Black leaf streak disease fungus</name>
    <name type="synonym">Mycosphaerella fijiensis</name>
    <dbReference type="NCBI Taxonomy" id="383855"/>
    <lineage>
        <taxon>Eukaryota</taxon>
        <taxon>Fungi</taxon>
        <taxon>Dikarya</taxon>
        <taxon>Ascomycota</taxon>
        <taxon>Pezizomycotina</taxon>
        <taxon>Dothideomycetes</taxon>
        <taxon>Dothideomycetidae</taxon>
        <taxon>Mycosphaerellales</taxon>
        <taxon>Mycosphaerellaceae</taxon>
        <taxon>Pseudocercospora</taxon>
    </lineage>
</organism>
<dbReference type="RefSeq" id="XP_007921690.1">
    <property type="nucleotide sequence ID" value="XM_007923499.1"/>
</dbReference>
<dbReference type="HOGENOM" id="CLU_2427970_0_0_1"/>
<sequence>MILFCDELDRIEYIRLDPDALKHAKHDLWQRHSFKMESSSPKRQPSEALKCLSKVLYPNYCLLQSPMQRGVTRFDQILISAHRNILGLSIT</sequence>
<dbReference type="KEGG" id="pfj:MYCFIDRAFT_170376"/>
<reference evidence="1 2" key="1">
    <citation type="journal article" date="2012" name="PLoS Pathog.">
        <title>Diverse lifestyles and strategies of plant pathogenesis encoded in the genomes of eighteen Dothideomycetes fungi.</title>
        <authorList>
            <person name="Ohm R.A."/>
            <person name="Feau N."/>
            <person name="Henrissat B."/>
            <person name="Schoch C.L."/>
            <person name="Horwitz B.A."/>
            <person name="Barry K.W."/>
            <person name="Condon B.J."/>
            <person name="Copeland A.C."/>
            <person name="Dhillon B."/>
            <person name="Glaser F."/>
            <person name="Hesse C.N."/>
            <person name="Kosti I."/>
            <person name="LaButti K."/>
            <person name="Lindquist E.A."/>
            <person name="Lucas S."/>
            <person name="Salamov A.A."/>
            <person name="Bradshaw R.E."/>
            <person name="Ciuffetti L."/>
            <person name="Hamelin R.C."/>
            <person name="Kema G.H.J."/>
            <person name="Lawrence C."/>
            <person name="Scott J.A."/>
            <person name="Spatafora J.W."/>
            <person name="Turgeon B.G."/>
            <person name="de Wit P.J.G.M."/>
            <person name="Zhong S."/>
            <person name="Goodwin S.B."/>
            <person name="Grigoriev I.V."/>
        </authorList>
    </citation>
    <scope>NUCLEOTIDE SEQUENCE [LARGE SCALE GENOMIC DNA]</scope>
    <source>
        <strain evidence="1 2">CIRAD86</strain>
    </source>
</reference>